<name>A0A4D7BUG0_9SPHN</name>
<protein>
    <submittedName>
        <fullName evidence="1">Uncharacterized protein</fullName>
    </submittedName>
</protein>
<proteinExistence type="predicted"/>
<gene>
    <name evidence="1" type="ORF">E6W36_05505</name>
</gene>
<evidence type="ECO:0000313" key="1">
    <source>
        <dbReference type="EMBL" id="QCI79209.1"/>
    </source>
</evidence>
<sequence>MRLTARATLRDNRLLVAAQATATNVHAPEYGQATRAALAFQGALPLEEGAVAGAWAVRSADTRLPGGRADMVRAQGLITFTPSSNAAWLRLQASATQARPDAASLAPLRAGVSSLPASPWTP</sequence>
<accession>A0A4D7BUG0</accession>
<dbReference type="Proteomes" id="UP000298714">
    <property type="component" value="Chromosome"/>
</dbReference>
<dbReference type="AlphaFoldDB" id="A0A4D7BUG0"/>
<dbReference type="EMBL" id="CP039704">
    <property type="protein sequence ID" value="QCI79209.1"/>
    <property type="molecule type" value="Genomic_DNA"/>
</dbReference>
<keyword evidence="2" id="KW-1185">Reference proteome</keyword>
<reference evidence="2" key="1">
    <citation type="submission" date="2019-04" db="EMBL/GenBank/DDBJ databases">
        <title>Complete genome sequence of Sphingomonas sp. W1-2-3.</title>
        <authorList>
            <person name="Im W.T."/>
        </authorList>
    </citation>
    <scope>NUCLEOTIDE SEQUENCE [LARGE SCALE GENOMIC DNA]</scope>
    <source>
        <strain evidence="2">W1-2-3</strain>
    </source>
</reference>
<dbReference type="KEGG" id="hgn:E6W36_05505"/>
<evidence type="ECO:0000313" key="2">
    <source>
        <dbReference type="Proteomes" id="UP000298714"/>
    </source>
</evidence>
<organism evidence="1 2">
    <name type="scientific">Hankyongella ginsenosidimutans</name>
    <dbReference type="NCBI Taxonomy" id="1763828"/>
    <lineage>
        <taxon>Bacteria</taxon>
        <taxon>Pseudomonadati</taxon>
        <taxon>Pseudomonadota</taxon>
        <taxon>Alphaproteobacteria</taxon>
        <taxon>Sphingomonadales</taxon>
        <taxon>Sphingomonadaceae</taxon>
        <taxon>Hankyongella</taxon>
    </lineage>
</organism>
<dbReference type="RefSeq" id="WP_222874035.1">
    <property type="nucleotide sequence ID" value="NZ_CP039704.1"/>
</dbReference>